<comment type="caution">
    <text evidence="2">The sequence shown here is derived from an EMBL/GenBank/DDBJ whole genome shotgun (WGS) entry which is preliminary data.</text>
</comment>
<dbReference type="Proteomes" id="UP000523196">
    <property type="component" value="Unassembled WGS sequence"/>
</dbReference>
<evidence type="ECO:0000259" key="1">
    <source>
        <dbReference type="Pfam" id="PF09343"/>
    </source>
</evidence>
<accession>A0A7W3TLB5</accession>
<sequence length="224" mass="25076">MSEYLPAFIPTCEAYGWTGGPEFRTRLVMYKNGRERRNADWQQPQFSFELPFQNITQAQYAPIFSMFLNRRGRWGVFLYRNRLNYSADNDLVAVAEAGQTEFQLGKWSIIEGVGFYHQVYALFVPDTDGSAIEADPTVTVDGAVTTAFTVDHERGLVVFDSPLAGGEVVRWSGQFAHWVRFDADTLPFSIDNATRDDGAGPYVVNGSVYLREMPAPEEVASSGS</sequence>
<evidence type="ECO:0000313" key="3">
    <source>
        <dbReference type="Proteomes" id="UP000523196"/>
    </source>
</evidence>
<dbReference type="InterPro" id="IPR011740">
    <property type="entry name" value="DUF2460"/>
</dbReference>
<protein>
    <submittedName>
        <fullName evidence="2">DUF2460 domain-containing protein</fullName>
    </submittedName>
</protein>
<organism evidence="2 3">
    <name type="scientific">Marilutibacter spongiae</name>
    <dbReference type="NCBI Taxonomy" id="2025720"/>
    <lineage>
        <taxon>Bacteria</taxon>
        <taxon>Pseudomonadati</taxon>
        <taxon>Pseudomonadota</taxon>
        <taxon>Gammaproteobacteria</taxon>
        <taxon>Lysobacterales</taxon>
        <taxon>Lysobacteraceae</taxon>
        <taxon>Marilutibacter</taxon>
    </lineage>
</organism>
<reference evidence="2 3" key="1">
    <citation type="submission" date="2020-08" db="EMBL/GenBank/DDBJ databases">
        <authorList>
            <person name="Xu S."/>
            <person name="Li A."/>
        </authorList>
    </citation>
    <scope>NUCLEOTIDE SEQUENCE [LARGE SCALE GENOMIC DNA]</scope>
    <source>
        <strain evidence="2 3">119BY6-57</strain>
    </source>
</reference>
<dbReference type="Pfam" id="PF09343">
    <property type="entry name" value="DUF2460"/>
    <property type="match status" value="1"/>
</dbReference>
<dbReference type="EMBL" id="JACHTF010000006">
    <property type="protein sequence ID" value="MBB1060432.1"/>
    <property type="molecule type" value="Genomic_DNA"/>
</dbReference>
<keyword evidence="3" id="KW-1185">Reference proteome</keyword>
<gene>
    <name evidence="2" type="ORF">H4F98_07565</name>
</gene>
<dbReference type="AlphaFoldDB" id="A0A7W3TLB5"/>
<feature type="domain" description="DUF2460" evidence="1">
    <location>
        <begin position="9"/>
        <end position="193"/>
    </location>
</feature>
<name>A0A7W3TLB5_9GAMM</name>
<proteinExistence type="predicted"/>
<evidence type="ECO:0000313" key="2">
    <source>
        <dbReference type="EMBL" id="MBB1060432.1"/>
    </source>
</evidence>
<dbReference type="RefSeq" id="WP_182686379.1">
    <property type="nucleotide sequence ID" value="NZ_JACHTF010000006.1"/>
</dbReference>